<proteinExistence type="predicted"/>
<dbReference type="Proteomes" id="UP001485459">
    <property type="component" value="Chromosome"/>
</dbReference>
<name>A0ABZ2YVH5_9BACT</name>
<organism evidence="1 2">
    <name type="scientific">Chitinophaga pollutisoli</name>
    <dbReference type="NCBI Taxonomy" id="3133966"/>
    <lineage>
        <taxon>Bacteria</taxon>
        <taxon>Pseudomonadati</taxon>
        <taxon>Bacteroidota</taxon>
        <taxon>Chitinophagia</taxon>
        <taxon>Chitinophagales</taxon>
        <taxon>Chitinophagaceae</taxon>
        <taxon>Chitinophaga</taxon>
    </lineage>
</organism>
<evidence type="ECO:0008006" key="3">
    <source>
        <dbReference type="Google" id="ProtNLM"/>
    </source>
</evidence>
<evidence type="ECO:0000313" key="2">
    <source>
        <dbReference type="Proteomes" id="UP001485459"/>
    </source>
</evidence>
<gene>
    <name evidence="1" type="ORF">WJU16_07175</name>
</gene>
<protein>
    <recommendedName>
        <fullName evidence="3">YD repeat-containing protein</fullName>
    </recommendedName>
</protein>
<dbReference type="RefSeq" id="WP_341837643.1">
    <property type="nucleotide sequence ID" value="NZ_CP149822.1"/>
</dbReference>
<dbReference type="PROSITE" id="PS51257">
    <property type="entry name" value="PROKAR_LIPOPROTEIN"/>
    <property type="match status" value="1"/>
</dbReference>
<accession>A0ABZ2YVH5</accession>
<dbReference type="EMBL" id="CP149822">
    <property type="protein sequence ID" value="WZN42814.1"/>
    <property type="molecule type" value="Genomic_DNA"/>
</dbReference>
<keyword evidence="2" id="KW-1185">Reference proteome</keyword>
<reference evidence="2" key="1">
    <citation type="submission" date="2024-03" db="EMBL/GenBank/DDBJ databases">
        <title>Chitinophaga horti sp. nov., isolated from garden soil.</title>
        <authorList>
            <person name="Lee D.S."/>
            <person name="Han D.M."/>
            <person name="Baek J.H."/>
            <person name="Choi D.G."/>
            <person name="Jeon J.H."/>
            <person name="Jeon C.O."/>
        </authorList>
    </citation>
    <scope>NUCLEOTIDE SEQUENCE [LARGE SCALE GENOMIC DNA]</scope>
    <source>
        <strain evidence="2">GPA1</strain>
    </source>
</reference>
<evidence type="ECO:0000313" key="1">
    <source>
        <dbReference type="EMBL" id="WZN42814.1"/>
    </source>
</evidence>
<sequence>MKKMLPATLLIALTACSKKEVNNTPGPATPAWKLTEIAGSGYTTVFYYNAAGAPSAWATLSSGAADSTAISWSNGKPRFTYLFFNQQQRIDKSYLYSGDKLTRIQYHNFDHAGQWTITDYDSLVYDGPRLAGLHVVNAGARNQLFKLKWEGENVTRCDSYDLHGETAILTETTVYTYNRQPALANAFHPWFYFIYTKHQFPALSANELIREERFSATGHLRWRNTYGPSYQREGRLERMTRLHEDFSLPATENSAKNYVYQQKQL</sequence>